<protein>
    <submittedName>
        <fullName evidence="2">MarR family transcriptional regulator</fullName>
    </submittedName>
</protein>
<gene>
    <name evidence="2" type="ORF">HYS17_04765</name>
</gene>
<dbReference type="InterPro" id="IPR036390">
    <property type="entry name" value="WH_DNA-bd_sf"/>
</dbReference>
<proteinExistence type="predicted"/>
<dbReference type="InterPro" id="IPR036388">
    <property type="entry name" value="WH-like_DNA-bd_sf"/>
</dbReference>
<dbReference type="Proteomes" id="UP000595362">
    <property type="component" value="Chromosome"/>
</dbReference>
<evidence type="ECO:0000313" key="2">
    <source>
        <dbReference type="EMBL" id="QQG37081.1"/>
    </source>
</evidence>
<evidence type="ECO:0000313" key="3">
    <source>
        <dbReference type="Proteomes" id="UP000595362"/>
    </source>
</evidence>
<dbReference type="EMBL" id="CP066681">
    <property type="protein sequence ID" value="QQG37081.1"/>
    <property type="molecule type" value="Genomic_DNA"/>
</dbReference>
<dbReference type="Pfam" id="PF09339">
    <property type="entry name" value="HTH_IclR"/>
    <property type="match status" value="1"/>
</dbReference>
<dbReference type="Gene3D" id="1.10.10.10">
    <property type="entry name" value="Winged helix-like DNA-binding domain superfamily/Winged helix DNA-binding domain"/>
    <property type="match status" value="1"/>
</dbReference>
<dbReference type="GO" id="GO:0006355">
    <property type="term" value="P:regulation of DNA-templated transcription"/>
    <property type="evidence" value="ECO:0007669"/>
    <property type="project" value="InterPro"/>
</dbReference>
<feature type="domain" description="HTH iclR-type" evidence="1">
    <location>
        <begin position="36"/>
        <end position="64"/>
    </location>
</feature>
<sequence>MTRENYGSLVRLLQNLRRIDPEFPIQYALCLAEIAQAEGLSLTDLARRTGICLSTISRIVAALSGSRSPAGGLVKVNFSPQELRRKEIYLTPAGANLVRQLLRSLEQRSAA</sequence>
<dbReference type="InterPro" id="IPR001387">
    <property type="entry name" value="Cro/C1-type_HTH"/>
</dbReference>
<dbReference type="CDD" id="cd00093">
    <property type="entry name" value="HTH_XRE"/>
    <property type="match status" value="1"/>
</dbReference>
<dbReference type="GO" id="GO:0003677">
    <property type="term" value="F:DNA binding"/>
    <property type="evidence" value="ECO:0007669"/>
    <property type="project" value="InterPro"/>
</dbReference>
<dbReference type="SUPFAM" id="SSF46785">
    <property type="entry name" value="Winged helix' DNA-binding domain"/>
    <property type="match status" value="1"/>
</dbReference>
<reference evidence="2 3" key="1">
    <citation type="submission" date="2020-07" db="EMBL/GenBank/DDBJ databases">
        <title>Huge and variable diversity of episymbiotic CPR bacteria and DPANN archaea in groundwater ecosystems.</title>
        <authorList>
            <person name="He C.Y."/>
            <person name="Keren R."/>
            <person name="Whittaker M."/>
            <person name="Farag I.F."/>
            <person name="Doudna J."/>
            <person name="Cate J.H.D."/>
            <person name="Banfield J.F."/>
        </authorList>
    </citation>
    <scope>NUCLEOTIDE SEQUENCE [LARGE SCALE GENOMIC DNA]</scope>
    <source>
        <strain evidence="2">NC_groundwater_70_Ag_B-0.1um_54_66</strain>
    </source>
</reference>
<name>A0A7T5UHM2_9BACT</name>
<organism evidence="2 3">
    <name type="scientific">Micavibrio aeruginosavorus</name>
    <dbReference type="NCBI Taxonomy" id="349221"/>
    <lineage>
        <taxon>Bacteria</taxon>
        <taxon>Pseudomonadati</taxon>
        <taxon>Bdellovibrionota</taxon>
        <taxon>Bdellovibrionia</taxon>
        <taxon>Bdellovibrionales</taxon>
        <taxon>Pseudobdellovibrionaceae</taxon>
        <taxon>Micavibrio</taxon>
    </lineage>
</organism>
<evidence type="ECO:0000259" key="1">
    <source>
        <dbReference type="Pfam" id="PF09339"/>
    </source>
</evidence>
<dbReference type="InterPro" id="IPR005471">
    <property type="entry name" value="Tscrpt_reg_IclR_N"/>
</dbReference>
<accession>A0A7T5UHM2</accession>
<dbReference type="AlphaFoldDB" id="A0A7T5UHM2"/>